<organism evidence="2 3">
    <name type="scientific">Mucilaginibacter paludis DSM 18603</name>
    <dbReference type="NCBI Taxonomy" id="714943"/>
    <lineage>
        <taxon>Bacteria</taxon>
        <taxon>Pseudomonadati</taxon>
        <taxon>Bacteroidota</taxon>
        <taxon>Sphingobacteriia</taxon>
        <taxon>Sphingobacteriales</taxon>
        <taxon>Sphingobacteriaceae</taxon>
        <taxon>Mucilaginibacter</taxon>
    </lineage>
</organism>
<dbReference type="InterPro" id="IPR008969">
    <property type="entry name" value="CarboxyPept-like_regulatory"/>
</dbReference>
<dbReference type="eggNOG" id="COG0308">
    <property type="taxonomic scope" value="Bacteria"/>
</dbReference>
<name>H1YG30_9SPHI</name>
<gene>
    <name evidence="2" type="ORF">Mucpa_2180</name>
</gene>
<evidence type="ECO:0000256" key="1">
    <source>
        <dbReference type="SAM" id="SignalP"/>
    </source>
</evidence>
<accession>H1YG30</accession>
<dbReference type="EMBL" id="CM001403">
    <property type="protein sequence ID" value="EHQ26318.1"/>
    <property type="molecule type" value="Genomic_DNA"/>
</dbReference>
<dbReference type="STRING" id="714943.Mucpa_2180"/>
<proteinExistence type="predicted"/>
<evidence type="ECO:0000313" key="2">
    <source>
        <dbReference type="EMBL" id="EHQ26318.1"/>
    </source>
</evidence>
<dbReference type="RefSeq" id="WP_008506380.1">
    <property type="nucleotide sequence ID" value="NZ_CM001403.1"/>
</dbReference>
<feature type="signal peptide" evidence="1">
    <location>
        <begin position="1"/>
        <end position="24"/>
    </location>
</feature>
<dbReference type="HOGENOM" id="CLU_656909_0_0_10"/>
<evidence type="ECO:0000313" key="3">
    <source>
        <dbReference type="Proteomes" id="UP000002774"/>
    </source>
</evidence>
<dbReference type="AlphaFoldDB" id="H1YG30"/>
<dbReference type="Proteomes" id="UP000002774">
    <property type="component" value="Chromosome"/>
</dbReference>
<dbReference type="Gene3D" id="2.60.40.1120">
    <property type="entry name" value="Carboxypeptidase-like, regulatory domain"/>
    <property type="match status" value="1"/>
</dbReference>
<dbReference type="OrthoDB" id="9793489at2"/>
<protein>
    <recommendedName>
        <fullName evidence="4">Carboxypeptidase-like regulatory domain-containing protein</fullName>
    </recommendedName>
</protein>
<feature type="chain" id="PRO_5003557316" description="Carboxypeptidase-like regulatory domain-containing protein" evidence="1">
    <location>
        <begin position="25"/>
        <end position="418"/>
    </location>
</feature>
<dbReference type="SUPFAM" id="SSF49464">
    <property type="entry name" value="Carboxypeptidase regulatory domain-like"/>
    <property type="match status" value="1"/>
</dbReference>
<keyword evidence="1" id="KW-0732">Signal</keyword>
<keyword evidence="3" id="KW-1185">Reference proteome</keyword>
<dbReference type="Pfam" id="PF13715">
    <property type="entry name" value="CarbopepD_reg_2"/>
    <property type="match status" value="1"/>
</dbReference>
<reference evidence="2" key="1">
    <citation type="submission" date="2011-09" db="EMBL/GenBank/DDBJ databases">
        <title>The permanent draft genome of Mucilaginibacter paludis DSM 18603.</title>
        <authorList>
            <consortium name="US DOE Joint Genome Institute (JGI-PGF)"/>
            <person name="Lucas S."/>
            <person name="Han J."/>
            <person name="Lapidus A."/>
            <person name="Bruce D."/>
            <person name="Goodwin L."/>
            <person name="Pitluck S."/>
            <person name="Peters L."/>
            <person name="Kyrpides N."/>
            <person name="Mavromatis K."/>
            <person name="Ivanova N."/>
            <person name="Mikhailova N."/>
            <person name="Held B."/>
            <person name="Detter J.C."/>
            <person name="Tapia R."/>
            <person name="Han C."/>
            <person name="Land M."/>
            <person name="Hauser L."/>
            <person name="Markowitz V."/>
            <person name="Cheng J.-F."/>
            <person name="Hugenholtz P."/>
            <person name="Woyke T."/>
            <person name="Wu D."/>
            <person name="Tindall B."/>
            <person name="Brambilla E."/>
            <person name="Klenk H.-P."/>
            <person name="Eisen J.A."/>
        </authorList>
    </citation>
    <scope>NUCLEOTIDE SEQUENCE [LARGE SCALE GENOMIC DNA]</scope>
    <source>
        <strain evidence="2">DSM 18603</strain>
    </source>
</reference>
<evidence type="ECO:0008006" key="4">
    <source>
        <dbReference type="Google" id="ProtNLM"/>
    </source>
</evidence>
<sequence length="418" mass="46317">MNKLFFCILLSSLLLILRVDAAQAQTGSISVSGKITATENGQPVRQASISIDRKGVGTATNTDGLFALIIPANNLHDTLKVSCIGFKTKLFAIAGLTNGATMNIALEKSITELKEVNIAYYDAPKIIQKAIDRIGANYINHPHILRGFYRMYTFSGTAPLQLSEAVFDVYNFGYADKHADLFRLIKARNEKSERDFSKLELGQKPNSVFEHDIVNHLAACGFLNDEGLQNHQFNVAGITDVKGYQAYEIDFKEKPGIVGATYRGRIFIDTKTYAFIYFDFGLSPTGLADLGTGSFASRSLMRMGDVQIELESDHTEVSYQEVGNKWVLASVGGDNVLNVQNPNSKSALLANVKFNYQVTAVDTVQKQPFSSKLGRNESINNHDSNAGEKFWKDYNILLSDYNTEDIFKKLQTINKALK</sequence>